<evidence type="ECO:0000313" key="2">
    <source>
        <dbReference type="Proteomes" id="UP001372338"/>
    </source>
</evidence>
<dbReference type="AlphaFoldDB" id="A0AAN9FGY1"/>
<dbReference type="EMBL" id="JAYWIO010000003">
    <property type="protein sequence ID" value="KAK7274171.1"/>
    <property type="molecule type" value="Genomic_DNA"/>
</dbReference>
<organism evidence="1 2">
    <name type="scientific">Crotalaria pallida</name>
    <name type="common">Smooth rattlebox</name>
    <name type="synonym">Crotalaria striata</name>
    <dbReference type="NCBI Taxonomy" id="3830"/>
    <lineage>
        <taxon>Eukaryota</taxon>
        <taxon>Viridiplantae</taxon>
        <taxon>Streptophyta</taxon>
        <taxon>Embryophyta</taxon>
        <taxon>Tracheophyta</taxon>
        <taxon>Spermatophyta</taxon>
        <taxon>Magnoliopsida</taxon>
        <taxon>eudicotyledons</taxon>
        <taxon>Gunneridae</taxon>
        <taxon>Pentapetalae</taxon>
        <taxon>rosids</taxon>
        <taxon>fabids</taxon>
        <taxon>Fabales</taxon>
        <taxon>Fabaceae</taxon>
        <taxon>Papilionoideae</taxon>
        <taxon>50 kb inversion clade</taxon>
        <taxon>genistoids sensu lato</taxon>
        <taxon>core genistoids</taxon>
        <taxon>Crotalarieae</taxon>
        <taxon>Crotalaria</taxon>
    </lineage>
</organism>
<dbReference type="Proteomes" id="UP001372338">
    <property type="component" value="Unassembled WGS sequence"/>
</dbReference>
<evidence type="ECO:0000313" key="1">
    <source>
        <dbReference type="EMBL" id="KAK7274171.1"/>
    </source>
</evidence>
<protein>
    <submittedName>
        <fullName evidence="1">Uncharacterized protein</fullName>
    </submittedName>
</protein>
<comment type="caution">
    <text evidence="1">The sequence shown here is derived from an EMBL/GenBank/DDBJ whole genome shotgun (WGS) entry which is preliminary data.</text>
</comment>
<sequence length="92" mass="10444">MPLLSFFNLPRSIYSVALILWRPEEEDAKGVFCIGLCFISYPSAHNFQESTFNFNDNKLLEPTEAILEKVVAALGKEENAGFMIQFMSTSQF</sequence>
<accession>A0AAN9FGY1</accession>
<keyword evidence="2" id="KW-1185">Reference proteome</keyword>
<name>A0AAN9FGY1_CROPI</name>
<reference evidence="1 2" key="1">
    <citation type="submission" date="2024-01" db="EMBL/GenBank/DDBJ databases">
        <title>The genomes of 5 underutilized Papilionoideae crops provide insights into root nodulation and disease resistanc.</title>
        <authorList>
            <person name="Yuan L."/>
        </authorList>
    </citation>
    <scope>NUCLEOTIDE SEQUENCE [LARGE SCALE GENOMIC DNA]</scope>
    <source>
        <strain evidence="1">ZHUSHIDOU_FW_LH</strain>
        <tissue evidence="1">Leaf</tissue>
    </source>
</reference>
<proteinExistence type="predicted"/>
<gene>
    <name evidence="1" type="ORF">RIF29_15249</name>
</gene>